<organism evidence="3">
    <name type="scientific">bioreactor metagenome</name>
    <dbReference type="NCBI Taxonomy" id="1076179"/>
    <lineage>
        <taxon>unclassified sequences</taxon>
        <taxon>metagenomes</taxon>
        <taxon>ecological metagenomes</taxon>
    </lineage>
</organism>
<evidence type="ECO:0000256" key="1">
    <source>
        <dbReference type="ARBA" id="ARBA00022801"/>
    </source>
</evidence>
<evidence type="ECO:0000259" key="2">
    <source>
        <dbReference type="Pfam" id="PF01966"/>
    </source>
</evidence>
<dbReference type="InterPro" id="IPR006674">
    <property type="entry name" value="HD_domain"/>
</dbReference>
<dbReference type="EMBL" id="VSSQ01129985">
    <property type="protein sequence ID" value="MPN57882.1"/>
    <property type="molecule type" value="Genomic_DNA"/>
</dbReference>
<reference evidence="3" key="1">
    <citation type="submission" date="2019-08" db="EMBL/GenBank/DDBJ databases">
        <authorList>
            <person name="Kucharzyk K."/>
            <person name="Murdoch R.W."/>
            <person name="Higgins S."/>
            <person name="Loffler F."/>
        </authorList>
    </citation>
    <scope>NUCLEOTIDE SEQUENCE</scope>
</reference>
<dbReference type="PANTHER" id="PTHR37294:SF1">
    <property type="entry name" value="3'-5' EXORIBONUCLEASE YHAM"/>
    <property type="match status" value="1"/>
</dbReference>
<keyword evidence="1 3" id="KW-0378">Hydrolase</keyword>
<dbReference type="GO" id="GO:0016787">
    <property type="term" value="F:hydrolase activity"/>
    <property type="evidence" value="ECO:0007669"/>
    <property type="project" value="UniProtKB-KW"/>
</dbReference>
<dbReference type="PANTHER" id="PTHR37294">
    <property type="entry name" value="3'-5' EXORIBONUCLEASE YHAM"/>
    <property type="match status" value="1"/>
</dbReference>
<proteinExistence type="predicted"/>
<dbReference type="SUPFAM" id="SSF109604">
    <property type="entry name" value="HD-domain/PDEase-like"/>
    <property type="match status" value="1"/>
</dbReference>
<dbReference type="Pfam" id="PF01966">
    <property type="entry name" value="HD"/>
    <property type="match status" value="1"/>
</dbReference>
<accession>A0A645J445</accession>
<dbReference type="GO" id="GO:0031125">
    <property type="term" value="P:rRNA 3'-end processing"/>
    <property type="evidence" value="ECO:0007669"/>
    <property type="project" value="TreeGrafter"/>
</dbReference>
<evidence type="ECO:0000313" key="3">
    <source>
        <dbReference type="EMBL" id="MPN57882.1"/>
    </source>
</evidence>
<dbReference type="CDD" id="cd00077">
    <property type="entry name" value="HDc"/>
    <property type="match status" value="1"/>
</dbReference>
<dbReference type="InterPro" id="IPR003607">
    <property type="entry name" value="HD/PDEase_dom"/>
</dbReference>
<feature type="domain" description="HD" evidence="2">
    <location>
        <begin position="3"/>
        <end position="94"/>
    </location>
</feature>
<name>A0A645J445_9ZZZZ</name>
<dbReference type="Gene3D" id="1.10.3210.10">
    <property type="entry name" value="Hypothetical protein af1432"/>
    <property type="match status" value="1"/>
</dbReference>
<dbReference type="EC" id="3.1.-.-" evidence="3"/>
<comment type="caution">
    <text evidence="3">The sequence shown here is derived from an EMBL/GenBank/DDBJ whole genome shotgun (WGS) entry which is preliminary data.</text>
</comment>
<dbReference type="AlphaFoldDB" id="A0A645J445"/>
<protein>
    <submittedName>
        <fullName evidence="3">3'-5' exoribonuclease YhaM</fullName>
        <ecNumber evidence="3">3.1.-.-</ecNumber>
    </submittedName>
</protein>
<sequence length="139" mass="15684">MIAGAILHDIGKIYEYSICPYGIEKTDNGELIGHIVMGCSMIYEKARNIEELDNKTLEHIVHIVASHHGEIEYGSPVIPKTIEAQLLHFCDNMDSKVSQFRTCIDNSLKSSVDSNWTEYDKSLGRRLMFNKEFFAGGSI</sequence>
<gene>
    <name evidence="3" type="primary">yhaM_21</name>
    <name evidence="3" type="ORF">SDC9_205578</name>
</gene>
<dbReference type="InterPro" id="IPR050798">
    <property type="entry name" value="YhaM_exoribonuc/phosphodiest"/>
</dbReference>